<evidence type="ECO:0000313" key="8">
    <source>
        <dbReference type="Proteomes" id="UP000439903"/>
    </source>
</evidence>
<gene>
    <name evidence="7" type="ORF">F8M41_017169</name>
</gene>
<feature type="domain" description="RRM" evidence="5">
    <location>
        <begin position="178"/>
        <end position="255"/>
    </location>
</feature>
<dbReference type="InterPro" id="IPR006630">
    <property type="entry name" value="La_HTH"/>
</dbReference>
<comment type="subcellular location">
    <subcellularLocation>
        <location evidence="1">Nucleus</location>
    </subcellularLocation>
</comment>
<keyword evidence="8" id="KW-1185">Reference proteome</keyword>
<dbReference type="PRINTS" id="PR00302">
    <property type="entry name" value="LUPUSLA"/>
</dbReference>
<organism evidence="7 8">
    <name type="scientific">Gigaspora margarita</name>
    <dbReference type="NCBI Taxonomy" id="4874"/>
    <lineage>
        <taxon>Eukaryota</taxon>
        <taxon>Fungi</taxon>
        <taxon>Fungi incertae sedis</taxon>
        <taxon>Mucoromycota</taxon>
        <taxon>Glomeromycotina</taxon>
        <taxon>Glomeromycetes</taxon>
        <taxon>Diversisporales</taxon>
        <taxon>Gigasporaceae</taxon>
        <taxon>Gigaspora</taxon>
    </lineage>
</organism>
<reference evidence="7 8" key="1">
    <citation type="journal article" date="2019" name="Environ. Microbiol.">
        <title>At the nexus of three kingdoms: the genome of the mycorrhizal fungus Gigaspora margarita provides insights into plant, endobacterial and fungal interactions.</title>
        <authorList>
            <person name="Venice F."/>
            <person name="Ghignone S."/>
            <person name="Salvioli di Fossalunga A."/>
            <person name="Amselem J."/>
            <person name="Novero M."/>
            <person name="Xianan X."/>
            <person name="Sedzielewska Toro K."/>
            <person name="Morin E."/>
            <person name="Lipzen A."/>
            <person name="Grigoriev I.V."/>
            <person name="Henrissat B."/>
            <person name="Martin F.M."/>
            <person name="Bonfante P."/>
        </authorList>
    </citation>
    <scope>NUCLEOTIDE SEQUENCE [LARGE SCALE GENOMIC DNA]</scope>
    <source>
        <strain evidence="7 8">BEG34</strain>
    </source>
</reference>
<dbReference type="InterPro" id="IPR036390">
    <property type="entry name" value="WH_DNA-bd_sf"/>
</dbReference>
<dbReference type="PANTHER" id="PTHR22792">
    <property type="entry name" value="LUPUS LA PROTEIN-RELATED"/>
    <property type="match status" value="1"/>
</dbReference>
<evidence type="ECO:0000313" key="7">
    <source>
        <dbReference type="EMBL" id="KAF0516110.1"/>
    </source>
</evidence>
<evidence type="ECO:0000259" key="6">
    <source>
        <dbReference type="PROSITE" id="PS50961"/>
    </source>
</evidence>
<accession>A0A8H4ANJ5</accession>
<comment type="caution">
    <text evidence="7">The sequence shown here is derived from an EMBL/GenBank/DDBJ whole genome shotgun (WGS) entry which is preliminary data.</text>
</comment>
<feature type="domain" description="HTH La-type RNA-binding" evidence="6">
    <location>
        <begin position="76"/>
        <end position="168"/>
    </location>
</feature>
<sequence length="758" mass="85750">MMTTYVPPKNSHDNDNNGNQFFKNLIALSYLSYGNMGSIIPENVGEMVSATKTNDIDVIGRSIEDITPSKQIQRTPEDIKEEKLCILEQVEYYFGDENLPKDKFLMELCSKDPKGWVPLAIVRLFKKMQVYKDDALIVEALRESPEILEVDDSGMKIRRKSPIRPPIPKHIISGPMWRTIFANGFDTINKPSNKSIEKLFKKYGNVVEVIPRKDKHKKFKGSYYIQFETHREAKSILKKGLRFKGANILIMMKFDYCEMKCVQKGLHPDTIRKVPTRIKNAKSKSKLRPSEYKKNCLLRFEGAGPNIRWIDVKTKMKEDYGNVMFVKLDDKPGGGIIEFEYPIALRVSSEILNDNLDFDGLKPVFTVLQGEDEKNYYLCKREFIKLIRNKRKHLYKKLQRKVEGEDDAEISDCSSTSVDENENKLDDTTEAEMLSAIKPKLEEIVVGNKHKHDTTEAEMSPEINPKLEETVIGTKRKLDDTTEAEMSPEIKVKLEETIIGNKPKLDDTTEAEMSPAIKVKLEKTVIGNKPKLDDTIEAEMSPAIKVKLEETVIGNKSKLDDTTETVMSVIGNKPKLDDTTEAEMSPAIKVKLEKTVIGNKRKLDDIAEAEMSPAIKVKLEETVIGNKPKLDDTTEAVMSVIGNKPKLDDTTEAVMSVIGNKPKLDDTTEALDDTTEAEMSPAIKPKLEETVIGNKRKLDDTTEAEMSPATKQKLEETVIGNKRKHDTTEAEMSLAIELKLEETIIGNKPKLDDTIEAE</sequence>
<dbReference type="Pfam" id="PF05383">
    <property type="entry name" value="La"/>
    <property type="match status" value="1"/>
</dbReference>
<keyword evidence="3" id="KW-0539">Nucleus</keyword>
<evidence type="ECO:0000256" key="2">
    <source>
        <dbReference type="ARBA" id="ARBA00022884"/>
    </source>
</evidence>
<dbReference type="InterPro" id="IPR035979">
    <property type="entry name" value="RBD_domain_sf"/>
</dbReference>
<dbReference type="PROSITE" id="PS50961">
    <property type="entry name" value="HTH_LA"/>
    <property type="match status" value="1"/>
</dbReference>
<dbReference type="InterPro" id="IPR045180">
    <property type="entry name" value="La_dom_prot"/>
</dbReference>
<dbReference type="GO" id="GO:0003723">
    <property type="term" value="F:RNA binding"/>
    <property type="evidence" value="ECO:0007669"/>
    <property type="project" value="UniProtKB-UniRule"/>
</dbReference>
<dbReference type="SMART" id="SM00715">
    <property type="entry name" value="LA"/>
    <property type="match status" value="1"/>
</dbReference>
<evidence type="ECO:0000259" key="5">
    <source>
        <dbReference type="PROSITE" id="PS50102"/>
    </source>
</evidence>
<evidence type="ECO:0000256" key="4">
    <source>
        <dbReference type="PROSITE-ProRule" id="PRU00332"/>
    </source>
</evidence>
<evidence type="ECO:0000256" key="3">
    <source>
        <dbReference type="ARBA" id="ARBA00023242"/>
    </source>
</evidence>
<dbReference type="Proteomes" id="UP000439903">
    <property type="component" value="Unassembled WGS sequence"/>
</dbReference>
<dbReference type="AlphaFoldDB" id="A0A8H4ANJ5"/>
<dbReference type="InterPro" id="IPR000504">
    <property type="entry name" value="RRM_dom"/>
</dbReference>
<protein>
    <submittedName>
        <fullName evidence="7">La-domain-containing protein</fullName>
    </submittedName>
</protein>
<dbReference type="InterPro" id="IPR036388">
    <property type="entry name" value="WH-like_DNA-bd_sf"/>
</dbReference>
<dbReference type="GO" id="GO:0006396">
    <property type="term" value="P:RNA processing"/>
    <property type="evidence" value="ECO:0007669"/>
    <property type="project" value="InterPro"/>
</dbReference>
<dbReference type="InterPro" id="IPR012677">
    <property type="entry name" value="Nucleotide-bd_a/b_plait_sf"/>
</dbReference>
<dbReference type="Gene3D" id="1.10.10.10">
    <property type="entry name" value="Winged helix-like DNA-binding domain superfamily/Winged helix DNA-binding domain"/>
    <property type="match status" value="1"/>
</dbReference>
<dbReference type="PROSITE" id="PS50102">
    <property type="entry name" value="RRM"/>
    <property type="match status" value="1"/>
</dbReference>
<dbReference type="OrthoDB" id="439993at2759"/>
<dbReference type="EMBL" id="WTPW01000390">
    <property type="protein sequence ID" value="KAF0516110.1"/>
    <property type="molecule type" value="Genomic_DNA"/>
</dbReference>
<name>A0A8H4ANJ5_GIGMA</name>
<dbReference type="Pfam" id="PF00076">
    <property type="entry name" value="RRM_1"/>
    <property type="match status" value="1"/>
</dbReference>
<dbReference type="Gene3D" id="3.30.70.330">
    <property type="match status" value="2"/>
</dbReference>
<evidence type="ECO:0000256" key="1">
    <source>
        <dbReference type="ARBA" id="ARBA00004123"/>
    </source>
</evidence>
<proteinExistence type="predicted"/>
<dbReference type="GO" id="GO:0005634">
    <property type="term" value="C:nucleus"/>
    <property type="evidence" value="ECO:0007669"/>
    <property type="project" value="UniProtKB-SubCell"/>
</dbReference>
<keyword evidence="2 4" id="KW-0694">RNA-binding</keyword>
<dbReference type="GO" id="GO:1990904">
    <property type="term" value="C:ribonucleoprotein complex"/>
    <property type="evidence" value="ECO:0007669"/>
    <property type="project" value="InterPro"/>
</dbReference>
<dbReference type="InterPro" id="IPR002344">
    <property type="entry name" value="Lupus_La"/>
</dbReference>
<dbReference type="SUPFAM" id="SSF54928">
    <property type="entry name" value="RNA-binding domain, RBD"/>
    <property type="match status" value="1"/>
</dbReference>
<dbReference type="SUPFAM" id="SSF46785">
    <property type="entry name" value="Winged helix' DNA-binding domain"/>
    <property type="match status" value="1"/>
</dbReference>